<evidence type="ECO:0000313" key="1">
    <source>
        <dbReference type="EMBL" id="OPZ93793.1"/>
    </source>
</evidence>
<reference evidence="1" key="1">
    <citation type="submission" date="2017-02" db="EMBL/GenBank/DDBJ databases">
        <title>Delving into the versatile metabolic prowess of the omnipresent phylum Bacteroidetes.</title>
        <authorList>
            <person name="Nobu M.K."/>
            <person name="Mei R."/>
            <person name="Narihiro T."/>
            <person name="Kuroda K."/>
            <person name="Liu W.-T."/>
        </authorList>
    </citation>
    <scope>NUCLEOTIDE SEQUENCE</scope>
    <source>
        <strain evidence="1">ADurb.Bin417</strain>
    </source>
</reference>
<sequence>MRTYLSSMSVGGIEKYFYYFARFANCGPSQPTRWAGGGKELVEYDGSLRANAVGLSIASHFLDGGRYQGALELDKTVTAHLYRKAAGTAGFFWVTEAKVFKAVPPAGFNFYDLMGNQIEPAGLRLTESPVYFTGPADPAAAAAGLKTMRLEAAN</sequence>
<name>A0A1V5MKL4_UNCT6</name>
<dbReference type="Proteomes" id="UP000485484">
    <property type="component" value="Unassembled WGS sequence"/>
</dbReference>
<dbReference type="EMBL" id="MWAK01000007">
    <property type="protein sequence ID" value="OPZ93793.1"/>
    <property type="molecule type" value="Genomic_DNA"/>
</dbReference>
<accession>A0A1V5MKL4</accession>
<protein>
    <submittedName>
        <fullName evidence="1">Uncharacterized protein</fullName>
    </submittedName>
</protein>
<gene>
    <name evidence="1" type="ORF">BWY73_00107</name>
</gene>
<comment type="caution">
    <text evidence="1">The sequence shown here is derived from an EMBL/GenBank/DDBJ whole genome shotgun (WGS) entry which is preliminary data.</text>
</comment>
<proteinExistence type="predicted"/>
<dbReference type="AlphaFoldDB" id="A0A1V5MKL4"/>
<organism evidence="1">
    <name type="scientific">candidate division TA06 bacterium ADurb.Bin417</name>
    <dbReference type="NCBI Taxonomy" id="1852828"/>
    <lineage>
        <taxon>Bacteria</taxon>
        <taxon>Bacteria division TA06</taxon>
    </lineage>
</organism>